<dbReference type="OrthoDB" id="269227at2759"/>
<evidence type="ECO:0000313" key="1">
    <source>
        <dbReference type="EMBL" id="KIJ25405.1"/>
    </source>
</evidence>
<organism evidence="1 2">
    <name type="scientific">Sphaerobolus stellatus (strain SS14)</name>
    <dbReference type="NCBI Taxonomy" id="990650"/>
    <lineage>
        <taxon>Eukaryota</taxon>
        <taxon>Fungi</taxon>
        <taxon>Dikarya</taxon>
        <taxon>Basidiomycota</taxon>
        <taxon>Agaricomycotina</taxon>
        <taxon>Agaricomycetes</taxon>
        <taxon>Phallomycetidae</taxon>
        <taxon>Geastrales</taxon>
        <taxon>Sphaerobolaceae</taxon>
        <taxon>Sphaerobolus</taxon>
    </lineage>
</organism>
<sequence length="190" mass="21252">MVFALTKPSHASRECIRHLGQTVYRSSAPDAYTKDNIANKSTSLLITSAQNRVSNLALEAFGGSSRETMYNTWSKMGQSQWDYDKSKDCFTRSENSLNRDEDHHGKDEPWMNRTFSGYASRGLRHGIGPEDHLKKHGIKTVVHSPGVGFNMEALGRDRGTSSLPTLKAQSIQFSFVHTMSQKSKMPDHAC</sequence>
<accession>A0A0C9UJN1</accession>
<proteinExistence type="predicted"/>
<dbReference type="Gene3D" id="3.50.50.60">
    <property type="entry name" value="FAD/NAD(P)-binding domain"/>
    <property type="match status" value="1"/>
</dbReference>
<reference evidence="1 2" key="1">
    <citation type="submission" date="2014-06" db="EMBL/GenBank/DDBJ databases">
        <title>Evolutionary Origins and Diversification of the Mycorrhizal Mutualists.</title>
        <authorList>
            <consortium name="DOE Joint Genome Institute"/>
            <consortium name="Mycorrhizal Genomics Consortium"/>
            <person name="Kohler A."/>
            <person name="Kuo A."/>
            <person name="Nagy L.G."/>
            <person name="Floudas D."/>
            <person name="Copeland A."/>
            <person name="Barry K.W."/>
            <person name="Cichocki N."/>
            <person name="Veneault-Fourrey C."/>
            <person name="LaButti K."/>
            <person name="Lindquist E.A."/>
            <person name="Lipzen A."/>
            <person name="Lundell T."/>
            <person name="Morin E."/>
            <person name="Murat C."/>
            <person name="Riley R."/>
            <person name="Ohm R."/>
            <person name="Sun H."/>
            <person name="Tunlid A."/>
            <person name="Henrissat B."/>
            <person name="Grigoriev I.V."/>
            <person name="Hibbett D.S."/>
            <person name="Martin F."/>
        </authorList>
    </citation>
    <scope>NUCLEOTIDE SEQUENCE [LARGE SCALE GENOMIC DNA]</scope>
    <source>
        <strain evidence="1 2">SS14</strain>
    </source>
</reference>
<dbReference type="AlphaFoldDB" id="A0A0C9UJN1"/>
<gene>
    <name evidence="1" type="ORF">M422DRAFT_273651</name>
</gene>
<dbReference type="EMBL" id="KN837417">
    <property type="protein sequence ID" value="KIJ25405.1"/>
    <property type="molecule type" value="Genomic_DNA"/>
</dbReference>
<protein>
    <submittedName>
        <fullName evidence="1">Unplaced genomic scaffold SPHSTscaffold_342, whole genome shotgun sequence</fullName>
    </submittedName>
</protein>
<keyword evidence="2" id="KW-1185">Reference proteome</keyword>
<name>A0A0C9UJN1_SPHS4</name>
<dbReference type="HOGENOM" id="CLU_1428821_0_0_1"/>
<dbReference type="InterPro" id="IPR036188">
    <property type="entry name" value="FAD/NAD-bd_sf"/>
</dbReference>
<dbReference type="Proteomes" id="UP000054279">
    <property type="component" value="Unassembled WGS sequence"/>
</dbReference>
<evidence type="ECO:0000313" key="2">
    <source>
        <dbReference type="Proteomes" id="UP000054279"/>
    </source>
</evidence>